<dbReference type="Proteomes" id="UP000236729">
    <property type="component" value="Unassembled WGS sequence"/>
</dbReference>
<dbReference type="RefSeq" id="WP_093357600.1">
    <property type="nucleotide sequence ID" value="NZ_FNVB01000004.1"/>
</dbReference>
<evidence type="ECO:0000313" key="4">
    <source>
        <dbReference type="Proteomes" id="UP000199690"/>
    </source>
</evidence>
<dbReference type="Gene3D" id="1.10.490.50">
    <property type="entry name" value="Antibiotic binding domain of TipA-like multidrug resistance regulators"/>
    <property type="match status" value="1"/>
</dbReference>
<evidence type="ECO:0000313" key="3">
    <source>
        <dbReference type="EMBL" id="SFE88924.1"/>
    </source>
</evidence>
<evidence type="ECO:0000313" key="2">
    <source>
        <dbReference type="EMBL" id="SEG60282.1"/>
    </source>
</evidence>
<reference evidence="4 5" key="1">
    <citation type="submission" date="2016-10" db="EMBL/GenBank/DDBJ databases">
        <authorList>
            <person name="Varghese N."/>
            <person name="Submissions S."/>
        </authorList>
    </citation>
    <scope>NUCLEOTIDE SEQUENCE [LARGE SCALE GENOMIC DNA]</scope>
    <source>
        <strain evidence="5">ATCC 20501</strain>
        <strain evidence="3 4">CGMCC 4.3529</strain>
    </source>
</reference>
<dbReference type="SUPFAM" id="SSF89082">
    <property type="entry name" value="Antibiotic binding domain of TipA-like multidrug resistance regulators"/>
    <property type="match status" value="1"/>
</dbReference>
<dbReference type="Pfam" id="PF07739">
    <property type="entry name" value="TipAS"/>
    <property type="match status" value="1"/>
</dbReference>
<accession>A0A1H6BI66</accession>
<proteinExistence type="predicted"/>
<dbReference type="SMR" id="A0A1H6BI66"/>
<dbReference type="AlphaFoldDB" id="A0A1H6BI66"/>
<dbReference type="Proteomes" id="UP000199690">
    <property type="component" value="Unassembled WGS sequence"/>
</dbReference>
<accession>A0A1I2E7H7</accession>
<dbReference type="InterPro" id="IPR036244">
    <property type="entry name" value="TipA-like_antibiotic-bd"/>
</dbReference>
<dbReference type="InterPro" id="IPR012925">
    <property type="entry name" value="TipAS_dom"/>
</dbReference>
<dbReference type="EMBL" id="FOME01000015">
    <property type="protein sequence ID" value="SFE88924.1"/>
    <property type="molecule type" value="Genomic_DNA"/>
</dbReference>
<sequence>MQPDKVFGNPGLDQAEAVEDGTALIGNMMPAGVKEPVTPQQRQAIAQRIGQDWNRISSSIAELFATGVPSNDPRTQQVVGEHCRWIGNFWTPDRASYLRLAEMYVNQPKFRRRIERRKPKGMADYLREAMITYAWANLR</sequence>
<evidence type="ECO:0000313" key="5">
    <source>
        <dbReference type="Proteomes" id="UP000236729"/>
    </source>
</evidence>
<reference evidence="2" key="2">
    <citation type="submission" date="2016-10" db="EMBL/GenBank/DDBJ databases">
        <authorList>
            <person name="de Groot N.N."/>
        </authorList>
    </citation>
    <scope>NUCLEOTIDE SEQUENCE [LARGE SCALE GENOMIC DNA]</scope>
    <source>
        <strain evidence="2">ATCC 20501</strain>
    </source>
</reference>
<gene>
    <name evidence="2" type="ORF">SAMN02982929_02608</name>
    <name evidence="3" type="ORF">SAMN05216506_115157</name>
</gene>
<dbReference type="EMBL" id="FNVB01000004">
    <property type="protein sequence ID" value="SEG60282.1"/>
    <property type="molecule type" value="Genomic_DNA"/>
</dbReference>
<keyword evidence="4" id="KW-1185">Reference proteome</keyword>
<name>A0A1H6BI66_9PSEU</name>
<protein>
    <submittedName>
        <fullName evidence="2">TipAS antibiotic-recognition domain-containing protein</fullName>
    </submittedName>
</protein>
<evidence type="ECO:0000259" key="1">
    <source>
        <dbReference type="Pfam" id="PF07739"/>
    </source>
</evidence>
<organism evidence="2 5">
    <name type="scientific">Saccharopolyspora kobensis</name>
    <dbReference type="NCBI Taxonomy" id="146035"/>
    <lineage>
        <taxon>Bacteria</taxon>
        <taxon>Bacillati</taxon>
        <taxon>Actinomycetota</taxon>
        <taxon>Actinomycetes</taxon>
        <taxon>Pseudonocardiales</taxon>
        <taxon>Pseudonocardiaceae</taxon>
        <taxon>Saccharopolyspora</taxon>
    </lineage>
</organism>
<feature type="domain" description="TipAS antibiotic-recognition" evidence="1">
    <location>
        <begin position="46"/>
        <end position="133"/>
    </location>
</feature>